<organism evidence="8 9">
    <name type="scientific">Catenulispora yoronensis</name>
    <dbReference type="NCBI Taxonomy" id="450799"/>
    <lineage>
        <taxon>Bacteria</taxon>
        <taxon>Bacillati</taxon>
        <taxon>Actinomycetota</taxon>
        <taxon>Actinomycetes</taxon>
        <taxon>Catenulisporales</taxon>
        <taxon>Catenulisporaceae</taxon>
        <taxon>Catenulispora</taxon>
    </lineage>
</organism>
<keyword evidence="2" id="KW-0663">Pyridoxal phosphate</keyword>
<evidence type="ECO:0000256" key="2">
    <source>
        <dbReference type="ARBA" id="ARBA00022898"/>
    </source>
</evidence>
<dbReference type="InterPro" id="IPR036390">
    <property type="entry name" value="WH_DNA-bd_sf"/>
</dbReference>
<comment type="caution">
    <text evidence="8">The sequence shown here is derived from an EMBL/GenBank/DDBJ whole genome shotgun (WGS) entry which is preliminary data.</text>
</comment>
<keyword evidence="3" id="KW-0805">Transcription regulation</keyword>
<dbReference type="GO" id="GO:0008483">
    <property type="term" value="F:transaminase activity"/>
    <property type="evidence" value="ECO:0007669"/>
    <property type="project" value="UniProtKB-KW"/>
</dbReference>
<dbReference type="InterPro" id="IPR000524">
    <property type="entry name" value="Tscrpt_reg_HTH_GntR"/>
</dbReference>
<dbReference type="InterPro" id="IPR004839">
    <property type="entry name" value="Aminotransferase_I/II_large"/>
</dbReference>
<evidence type="ECO:0000256" key="4">
    <source>
        <dbReference type="ARBA" id="ARBA00023125"/>
    </source>
</evidence>
<proteinExistence type="inferred from homology"/>
<accession>A0ABN2U2Q3</accession>
<dbReference type="CDD" id="cd00609">
    <property type="entry name" value="AAT_like"/>
    <property type="match status" value="1"/>
</dbReference>
<keyword evidence="8" id="KW-0032">Aminotransferase</keyword>
<evidence type="ECO:0000313" key="9">
    <source>
        <dbReference type="Proteomes" id="UP001500751"/>
    </source>
</evidence>
<feature type="region of interest" description="Disordered" evidence="6">
    <location>
        <begin position="89"/>
        <end position="138"/>
    </location>
</feature>
<sequence>MTEYWSTLDVDLHLAVDPASGRRVGLEHALREAIRDGRLAAGARLPSTRTLAVELGVARGTVSAAYDQLVAEGHLVAVRGSGTRVAALAGQGEADADRAPAGATGPTAPARPATSTRPTTPDGPRRLPHDLRPGTPDLSRFPREAWLRAARRALNAAPSDVFGYGDPRGRVELRRALAEYLGRTRGVLADPEHIVIVSGAVQGLALLGQVLGGAVAMEDPYIPLFHAVVRNAGAEVVPLPVDDDGACVALLAGRGYRAVETVVVTPSHQYPIGSTLHPARRQALVEWAREGRRYVVEDDYDGEFRYDRQPVGALQGRLPDRTVYLGTASKTLGPGVRLAWMVLPEPLLGPVVRAKRHADHQSEALGQVTLAEFIASHDYDRHIRASRLRYRRRRDLLAERLRTKAGRPAAGFRLGGIAAGLHALIRLEPAGMGEEEVVTRAAGFGLELEGLGGLWDTSARDRFARAADQPQGIVVGFGSPSEAAYPRALDALVRTLSWS</sequence>
<keyword evidence="4" id="KW-0238">DNA-binding</keyword>
<dbReference type="RefSeq" id="WP_344665957.1">
    <property type="nucleotide sequence ID" value="NZ_BAAAQN010000013.1"/>
</dbReference>
<feature type="compositionally biased region" description="Low complexity" evidence="6">
    <location>
        <begin position="99"/>
        <end position="122"/>
    </location>
</feature>
<dbReference type="PROSITE" id="PS50949">
    <property type="entry name" value="HTH_GNTR"/>
    <property type="match status" value="1"/>
</dbReference>
<name>A0ABN2U2Q3_9ACTN</name>
<dbReference type="SUPFAM" id="SSF46785">
    <property type="entry name" value="Winged helix' DNA-binding domain"/>
    <property type="match status" value="1"/>
</dbReference>
<feature type="domain" description="HTH gntR-type" evidence="7">
    <location>
        <begin position="20"/>
        <end position="88"/>
    </location>
</feature>
<evidence type="ECO:0000256" key="6">
    <source>
        <dbReference type="SAM" id="MobiDB-lite"/>
    </source>
</evidence>
<evidence type="ECO:0000259" key="7">
    <source>
        <dbReference type="PROSITE" id="PS50949"/>
    </source>
</evidence>
<dbReference type="Gene3D" id="3.40.640.10">
    <property type="entry name" value="Type I PLP-dependent aspartate aminotransferase-like (Major domain)"/>
    <property type="match status" value="1"/>
</dbReference>
<dbReference type="Gene3D" id="1.10.10.10">
    <property type="entry name" value="Winged helix-like DNA-binding domain superfamily/Winged helix DNA-binding domain"/>
    <property type="match status" value="1"/>
</dbReference>
<evidence type="ECO:0000256" key="5">
    <source>
        <dbReference type="ARBA" id="ARBA00023163"/>
    </source>
</evidence>
<gene>
    <name evidence="8" type="ORF">GCM10009839_27540</name>
</gene>
<dbReference type="PANTHER" id="PTHR46577:SF1">
    <property type="entry name" value="HTH-TYPE TRANSCRIPTIONAL REGULATORY PROTEIN GABR"/>
    <property type="match status" value="1"/>
</dbReference>
<dbReference type="InterPro" id="IPR015424">
    <property type="entry name" value="PyrdxlP-dep_Trfase"/>
</dbReference>
<dbReference type="Proteomes" id="UP001500751">
    <property type="component" value="Unassembled WGS sequence"/>
</dbReference>
<dbReference type="InterPro" id="IPR036388">
    <property type="entry name" value="WH-like_DNA-bd_sf"/>
</dbReference>
<reference evidence="8 9" key="1">
    <citation type="journal article" date="2019" name="Int. J. Syst. Evol. Microbiol.">
        <title>The Global Catalogue of Microorganisms (GCM) 10K type strain sequencing project: providing services to taxonomists for standard genome sequencing and annotation.</title>
        <authorList>
            <consortium name="The Broad Institute Genomics Platform"/>
            <consortium name="The Broad Institute Genome Sequencing Center for Infectious Disease"/>
            <person name="Wu L."/>
            <person name="Ma J."/>
        </authorList>
    </citation>
    <scope>NUCLEOTIDE SEQUENCE [LARGE SCALE GENOMIC DNA]</scope>
    <source>
        <strain evidence="8 9">JCM 16014</strain>
    </source>
</reference>
<dbReference type="InterPro" id="IPR015421">
    <property type="entry name" value="PyrdxlP-dep_Trfase_major"/>
</dbReference>
<dbReference type="CDD" id="cd07377">
    <property type="entry name" value="WHTH_GntR"/>
    <property type="match status" value="1"/>
</dbReference>
<dbReference type="PANTHER" id="PTHR46577">
    <property type="entry name" value="HTH-TYPE TRANSCRIPTIONAL REGULATORY PROTEIN GABR"/>
    <property type="match status" value="1"/>
</dbReference>
<evidence type="ECO:0000256" key="1">
    <source>
        <dbReference type="ARBA" id="ARBA00005384"/>
    </source>
</evidence>
<dbReference type="SMART" id="SM00345">
    <property type="entry name" value="HTH_GNTR"/>
    <property type="match status" value="1"/>
</dbReference>
<protein>
    <submittedName>
        <fullName evidence="8">PLP-dependent aminotransferase family protein</fullName>
    </submittedName>
</protein>
<keyword evidence="8" id="KW-0808">Transferase</keyword>
<keyword evidence="9" id="KW-1185">Reference proteome</keyword>
<evidence type="ECO:0000313" key="8">
    <source>
        <dbReference type="EMBL" id="GAA2027300.1"/>
    </source>
</evidence>
<dbReference type="InterPro" id="IPR051446">
    <property type="entry name" value="HTH_trans_reg/aminotransferase"/>
</dbReference>
<dbReference type="Pfam" id="PF00392">
    <property type="entry name" value="GntR"/>
    <property type="match status" value="1"/>
</dbReference>
<comment type="similarity">
    <text evidence="1">In the C-terminal section; belongs to the class-I pyridoxal-phosphate-dependent aminotransferase family.</text>
</comment>
<dbReference type="EMBL" id="BAAAQN010000013">
    <property type="protein sequence ID" value="GAA2027300.1"/>
    <property type="molecule type" value="Genomic_DNA"/>
</dbReference>
<keyword evidence="5" id="KW-0804">Transcription</keyword>
<dbReference type="Pfam" id="PF00155">
    <property type="entry name" value="Aminotran_1_2"/>
    <property type="match status" value="1"/>
</dbReference>
<dbReference type="SUPFAM" id="SSF53383">
    <property type="entry name" value="PLP-dependent transferases"/>
    <property type="match status" value="1"/>
</dbReference>
<feature type="compositionally biased region" description="Basic and acidic residues" evidence="6">
    <location>
        <begin position="123"/>
        <end position="132"/>
    </location>
</feature>
<dbReference type="PRINTS" id="PR00035">
    <property type="entry name" value="HTHGNTR"/>
</dbReference>
<evidence type="ECO:0000256" key="3">
    <source>
        <dbReference type="ARBA" id="ARBA00023015"/>
    </source>
</evidence>